<reference evidence="5 6" key="1">
    <citation type="submission" date="2019-06" db="EMBL/GenBank/DDBJ databases">
        <title>Sequencing the genomes of 1000 actinobacteria strains.</title>
        <authorList>
            <person name="Klenk H.-P."/>
        </authorList>
    </citation>
    <scope>NUCLEOTIDE SEQUENCE [LARGE SCALE GENOMIC DNA]</scope>
    <source>
        <strain evidence="5 6">DSM 45928</strain>
    </source>
</reference>
<dbReference type="InterPro" id="IPR014031">
    <property type="entry name" value="Ketoacyl_synth_C"/>
</dbReference>
<dbReference type="PANTHER" id="PTHR43775:SF37">
    <property type="entry name" value="SI:DKEY-61P9.11"/>
    <property type="match status" value="1"/>
</dbReference>
<dbReference type="GO" id="GO:0006633">
    <property type="term" value="P:fatty acid biosynthetic process"/>
    <property type="evidence" value="ECO:0007669"/>
    <property type="project" value="TreeGrafter"/>
</dbReference>
<dbReference type="SMART" id="SM00825">
    <property type="entry name" value="PKS_KS"/>
    <property type="match status" value="1"/>
</dbReference>
<dbReference type="PROSITE" id="PS52004">
    <property type="entry name" value="KS3_2"/>
    <property type="match status" value="1"/>
</dbReference>
<dbReference type="GO" id="GO:0071770">
    <property type="term" value="P:DIM/DIP cell wall layer assembly"/>
    <property type="evidence" value="ECO:0007669"/>
    <property type="project" value="TreeGrafter"/>
</dbReference>
<dbReference type="InterPro" id="IPR014030">
    <property type="entry name" value="Ketoacyl_synth_N"/>
</dbReference>
<dbReference type="Pfam" id="PF16197">
    <property type="entry name" value="KAsynt_C_assoc"/>
    <property type="match status" value="1"/>
</dbReference>
<dbReference type="Gene3D" id="3.30.70.3290">
    <property type="match status" value="1"/>
</dbReference>
<proteinExistence type="inferred from homology"/>
<feature type="domain" description="Ketosynthase family 3 (KS3)" evidence="4">
    <location>
        <begin position="3"/>
        <end position="424"/>
    </location>
</feature>
<dbReference type="Pfam" id="PF02801">
    <property type="entry name" value="Ketoacyl-synt_C"/>
    <property type="match status" value="1"/>
</dbReference>
<dbReference type="InterPro" id="IPR020841">
    <property type="entry name" value="PKS_Beta-ketoAc_synthase_dom"/>
</dbReference>
<dbReference type="PANTHER" id="PTHR43775">
    <property type="entry name" value="FATTY ACID SYNTHASE"/>
    <property type="match status" value="1"/>
</dbReference>
<evidence type="ECO:0000259" key="4">
    <source>
        <dbReference type="PROSITE" id="PS52004"/>
    </source>
</evidence>
<dbReference type="InParanoid" id="A0A543AVY7"/>
<dbReference type="AlphaFoldDB" id="A0A543AVY7"/>
<dbReference type="CDD" id="cd00833">
    <property type="entry name" value="PKS"/>
    <property type="match status" value="1"/>
</dbReference>
<dbReference type="GO" id="GO:0005886">
    <property type="term" value="C:plasma membrane"/>
    <property type="evidence" value="ECO:0007669"/>
    <property type="project" value="TreeGrafter"/>
</dbReference>
<gene>
    <name evidence="5" type="ORF">FB566_2237</name>
</gene>
<keyword evidence="2" id="KW-0597">Phosphoprotein</keyword>
<dbReference type="InterPro" id="IPR050091">
    <property type="entry name" value="PKS_NRPS_Biosynth_Enz"/>
</dbReference>
<comment type="similarity">
    <text evidence="3">Belongs to the thiolase-like superfamily. Beta-ketoacyl-ACP synthases family.</text>
</comment>
<evidence type="ECO:0000256" key="2">
    <source>
        <dbReference type="ARBA" id="ARBA00022553"/>
    </source>
</evidence>
<organism evidence="5 6">
    <name type="scientific">Stackebrandtia endophytica</name>
    <dbReference type="NCBI Taxonomy" id="1496996"/>
    <lineage>
        <taxon>Bacteria</taxon>
        <taxon>Bacillati</taxon>
        <taxon>Actinomycetota</taxon>
        <taxon>Actinomycetes</taxon>
        <taxon>Glycomycetales</taxon>
        <taxon>Glycomycetaceae</taxon>
        <taxon>Stackebrandtia</taxon>
    </lineage>
</organism>
<evidence type="ECO:0000313" key="5">
    <source>
        <dbReference type="EMBL" id="TQL76702.1"/>
    </source>
</evidence>
<dbReference type="GO" id="GO:0004312">
    <property type="term" value="F:fatty acid synthase activity"/>
    <property type="evidence" value="ECO:0007669"/>
    <property type="project" value="TreeGrafter"/>
</dbReference>
<name>A0A543AVY7_9ACTN</name>
<dbReference type="InterPro" id="IPR032821">
    <property type="entry name" value="PKS_assoc"/>
</dbReference>
<protein>
    <submittedName>
        <fullName evidence="5">Ketoacyl-synthetase-like protein</fullName>
    </submittedName>
</protein>
<keyword evidence="6" id="KW-1185">Reference proteome</keyword>
<keyword evidence="1" id="KW-0596">Phosphopantetheine</keyword>
<evidence type="ECO:0000256" key="3">
    <source>
        <dbReference type="RuleBase" id="RU003694"/>
    </source>
</evidence>
<dbReference type="RefSeq" id="WP_170183254.1">
    <property type="nucleotide sequence ID" value="NZ_JBHTGS010000001.1"/>
</dbReference>
<dbReference type="Pfam" id="PF00109">
    <property type="entry name" value="ketoacyl-synt"/>
    <property type="match status" value="1"/>
</dbReference>
<evidence type="ECO:0000313" key="6">
    <source>
        <dbReference type="Proteomes" id="UP000317043"/>
    </source>
</evidence>
<evidence type="ECO:0000256" key="1">
    <source>
        <dbReference type="ARBA" id="ARBA00022450"/>
    </source>
</evidence>
<accession>A0A543AVY7</accession>
<dbReference type="SUPFAM" id="SSF53901">
    <property type="entry name" value="Thiolase-like"/>
    <property type="match status" value="1"/>
</dbReference>
<dbReference type="Gene3D" id="3.40.47.10">
    <property type="match status" value="1"/>
</dbReference>
<sequence>MTESSIVITGLSLRLPGAVDQEQFWKLLLDGVDRTDTVSARRRELARAPGWNDTIGEVDDIELFDADFFGIEADEAKFMDPQHRIVMELAYDAMCDAGLLESGHMKDRRYSVYTAICTNSYYPMVCRYMDEKGIDNLHPRTIMNSINSALAARVSHQYNLTGPVMAVDTACSSFLTALATAADSIRVQNCEGAVVAGVNLLSAAYSTMLCNCGGITTSHPYTRVFDEEADGTLIGEGAVVCVLEREDVARRRNRKIYGRILGYAINNDGSSLNIMAPNPRGQGNVIRDCYATGIDHTRIGYIETHGTGTRIGDPIELNALSKVYKKADFGDSKIGIGSVKTNIGHLLAAAGGAGLAKLLLSLRNGRMAPNLHLRNLNPLLQLEDTPFEVVTEPRPWPRDADQPRVGAITSLGLGGTNVHFVIEEGDPERTGGRLSEPLLCLSAKTEEALRHMIDDVSDLLTRPDVDAYNLAMTLARFRPAHDWRAVVRFDPDSGVPTEVRVQSQERTVRRALLRQTPATMTREQFFRDALLGKVQISDAEPGRTEIALAVGQHPDAQTLVVDPGLSPLETAAELFVNGCPVNWEHFFPDQTGTIRTLAPYPFSKKPHWLDF</sequence>
<keyword evidence="3" id="KW-0808">Transferase</keyword>
<dbReference type="Proteomes" id="UP000317043">
    <property type="component" value="Unassembled WGS sequence"/>
</dbReference>
<dbReference type="GO" id="GO:0005737">
    <property type="term" value="C:cytoplasm"/>
    <property type="evidence" value="ECO:0007669"/>
    <property type="project" value="TreeGrafter"/>
</dbReference>
<dbReference type="EMBL" id="VFOW01000001">
    <property type="protein sequence ID" value="TQL76702.1"/>
    <property type="molecule type" value="Genomic_DNA"/>
</dbReference>
<dbReference type="InterPro" id="IPR016039">
    <property type="entry name" value="Thiolase-like"/>
</dbReference>
<comment type="caution">
    <text evidence="5">The sequence shown here is derived from an EMBL/GenBank/DDBJ whole genome shotgun (WGS) entry which is preliminary data.</text>
</comment>